<keyword evidence="5 9" id="KW-0697">Rotamase</keyword>
<evidence type="ECO:0000256" key="8">
    <source>
        <dbReference type="ARBA" id="ARBA00037071"/>
    </source>
</evidence>
<comment type="function">
    <text evidence="8">Also involved in hydrogenase metallocenter assembly, probably by participating in the nickel insertion step. This function in hydrogenase biosynthesis requires chaperone activity and the presence of the metal-binding domain, but not PPIase activity.</text>
</comment>
<gene>
    <name evidence="12" type="ORF">SAMN04487901_11092</name>
</gene>
<keyword evidence="13" id="KW-1185">Reference proteome</keyword>
<evidence type="ECO:0000256" key="3">
    <source>
        <dbReference type="ARBA" id="ARBA00006577"/>
    </source>
</evidence>
<keyword evidence="7 9" id="KW-0413">Isomerase</keyword>
<evidence type="ECO:0000256" key="4">
    <source>
        <dbReference type="ARBA" id="ARBA00022490"/>
    </source>
</evidence>
<dbReference type="Proteomes" id="UP000198779">
    <property type="component" value="Unassembled WGS sequence"/>
</dbReference>
<comment type="similarity">
    <text evidence="3 10">Belongs to the FKBP-type PPIase family.</text>
</comment>
<sequence length="198" mass="21632">MDNKQNNYISVSYQLYSIDKDGSKNLVEQTEQGRPFTFISGFGFSLDSFEQRIVNMQKGEKFDFTLAPAEAFGEYFAEGVHKLPREEFVIDGKFDSANIFPGAVITMKNEEGQHFMVRVTKVEEDGVTLDANHPLAGETLQFTGAILENREATSEEIQKLIAQMSHECGGCGSCGGDCGGDCGDDHECGGGGCGHCHH</sequence>
<organism evidence="12 13">
    <name type="scientific">Prevotella communis</name>
    <dbReference type="NCBI Taxonomy" id="2913614"/>
    <lineage>
        <taxon>Bacteria</taxon>
        <taxon>Pseudomonadati</taxon>
        <taxon>Bacteroidota</taxon>
        <taxon>Bacteroidia</taxon>
        <taxon>Bacteroidales</taxon>
        <taxon>Prevotellaceae</taxon>
        <taxon>Prevotella</taxon>
    </lineage>
</organism>
<dbReference type="AlphaFoldDB" id="A0A1G7XFU4"/>
<accession>A0A1G7XFU4</accession>
<dbReference type="InterPro" id="IPR046357">
    <property type="entry name" value="PPIase_dom_sf"/>
</dbReference>
<evidence type="ECO:0000256" key="9">
    <source>
        <dbReference type="PROSITE-ProRule" id="PRU00277"/>
    </source>
</evidence>
<keyword evidence="4" id="KW-0963">Cytoplasm</keyword>
<evidence type="ECO:0000256" key="6">
    <source>
        <dbReference type="ARBA" id="ARBA00023186"/>
    </source>
</evidence>
<evidence type="ECO:0000259" key="11">
    <source>
        <dbReference type="PROSITE" id="PS50059"/>
    </source>
</evidence>
<protein>
    <recommendedName>
        <fullName evidence="10">Peptidyl-prolyl cis-trans isomerase</fullName>
        <ecNumber evidence="10">5.2.1.8</ecNumber>
    </recommendedName>
</protein>
<keyword evidence="6" id="KW-0143">Chaperone</keyword>
<dbReference type="SUPFAM" id="SSF54534">
    <property type="entry name" value="FKBP-like"/>
    <property type="match status" value="1"/>
</dbReference>
<evidence type="ECO:0000256" key="7">
    <source>
        <dbReference type="ARBA" id="ARBA00023235"/>
    </source>
</evidence>
<evidence type="ECO:0000256" key="10">
    <source>
        <dbReference type="RuleBase" id="RU003915"/>
    </source>
</evidence>
<dbReference type="GO" id="GO:0005737">
    <property type="term" value="C:cytoplasm"/>
    <property type="evidence" value="ECO:0007669"/>
    <property type="project" value="UniProtKB-SubCell"/>
</dbReference>
<dbReference type="GO" id="GO:0042026">
    <property type="term" value="P:protein refolding"/>
    <property type="evidence" value="ECO:0007669"/>
    <property type="project" value="UniProtKB-ARBA"/>
</dbReference>
<dbReference type="EMBL" id="FNCQ01000010">
    <property type="protein sequence ID" value="SDG83155.1"/>
    <property type="molecule type" value="Genomic_DNA"/>
</dbReference>
<dbReference type="Gene3D" id="2.40.10.330">
    <property type="match status" value="1"/>
</dbReference>
<evidence type="ECO:0000256" key="5">
    <source>
        <dbReference type="ARBA" id="ARBA00023110"/>
    </source>
</evidence>
<dbReference type="Gene3D" id="3.10.50.40">
    <property type="match status" value="1"/>
</dbReference>
<dbReference type="InterPro" id="IPR001179">
    <property type="entry name" value="PPIase_FKBP_dom"/>
</dbReference>
<dbReference type="STRING" id="645274.SAMN04487901_11092"/>
<evidence type="ECO:0000313" key="13">
    <source>
        <dbReference type="Proteomes" id="UP000198779"/>
    </source>
</evidence>
<evidence type="ECO:0000256" key="2">
    <source>
        <dbReference type="ARBA" id="ARBA00004496"/>
    </source>
</evidence>
<reference evidence="13" key="1">
    <citation type="submission" date="2016-10" db="EMBL/GenBank/DDBJ databases">
        <authorList>
            <person name="Varghese N."/>
            <person name="Submissions S."/>
        </authorList>
    </citation>
    <scope>NUCLEOTIDE SEQUENCE [LARGE SCALE GENOMIC DNA]</scope>
    <source>
        <strain evidence="13">BP1-148</strain>
    </source>
</reference>
<evidence type="ECO:0000256" key="1">
    <source>
        <dbReference type="ARBA" id="ARBA00000971"/>
    </source>
</evidence>
<dbReference type="RefSeq" id="WP_091818004.1">
    <property type="nucleotide sequence ID" value="NZ_FNCQ01000010.1"/>
</dbReference>
<dbReference type="PROSITE" id="PS50059">
    <property type="entry name" value="FKBP_PPIASE"/>
    <property type="match status" value="1"/>
</dbReference>
<comment type="catalytic activity">
    <reaction evidence="1 9 10">
        <text>[protein]-peptidylproline (omega=180) = [protein]-peptidylproline (omega=0)</text>
        <dbReference type="Rhea" id="RHEA:16237"/>
        <dbReference type="Rhea" id="RHEA-COMP:10747"/>
        <dbReference type="Rhea" id="RHEA-COMP:10748"/>
        <dbReference type="ChEBI" id="CHEBI:83833"/>
        <dbReference type="ChEBI" id="CHEBI:83834"/>
        <dbReference type="EC" id="5.2.1.8"/>
    </reaction>
</comment>
<dbReference type="PANTHER" id="PTHR47861">
    <property type="entry name" value="FKBP-TYPE PEPTIDYL-PROLYL CIS-TRANS ISOMERASE SLYD"/>
    <property type="match status" value="1"/>
</dbReference>
<dbReference type="Pfam" id="PF00254">
    <property type="entry name" value="FKBP_C"/>
    <property type="match status" value="1"/>
</dbReference>
<dbReference type="EC" id="5.2.1.8" evidence="10"/>
<proteinExistence type="inferred from homology"/>
<comment type="subcellular location">
    <subcellularLocation>
        <location evidence="2">Cytoplasm</location>
    </subcellularLocation>
</comment>
<dbReference type="GO" id="GO:0003755">
    <property type="term" value="F:peptidyl-prolyl cis-trans isomerase activity"/>
    <property type="evidence" value="ECO:0007669"/>
    <property type="project" value="UniProtKB-UniRule"/>
</dbReference>
<feature type="domain" description="PPIase FKBP-type" evidence="11">
    <location>
        <begin position="6"/>
        <end position="90"/>
    </location>
</feature>
<evidence type="ECO:0000313" key="12">
    <source>
        <dbReference type="EMBL" id="SDG83155.1"/>
    </source>
</evidence>
<name>A0A1G7XFU4_9BACT</name>
<dbReference type="PANTHER" id="PTHR47861:SF3">
    <property type="entry name" value="FKBP-TYPE PEPTIDYL-PROLYL CIS-TRANS ISOMERASE SLYD"/>
    <property type="match status" value="1"/>
</dbReference>
<dbReference type="InterPro" id="IPR048261">
    <property type="entry name" value="SlpA/SlyD-like_ins_sf"/>
</dbReference>